<dbReference type="PANTHER" id="PTHR43320">
    <property type="entry name" value="SUGAR KINASE"/>
    <property type="match status" value="1"/>
</dbReference>
<evidence type="ECO:0000313" key="6">
    <source>
        <dbReference type="Proteomes" id="UP000027616"/>
    </source>
</evidence>
<dbReference type="Pfam" id="PF00294">
    <property type="entry name" value="PfkB"/>
    <property type="match status" value="1"/>
</dbReference>
<name>A0A060RE10_9BACT</name>
<comment type="similarity">
    <text evidence="1">Belongs to the carbohydrate kinase PfkB family.</text>
</comment>
<dbReference type="Gene3D" id="3.40.1190.20">
    <property type="match status" value="1"/>
</dbReference>
<keyword evidence="2 5" id="KW-0808">Transferase</keyword>
<gene>
    <name evidence="5" type="ORF">BN938_2202</name>
</gene>
<dbReference type="SUPFAM" id="SSF53613">
    <property type="entry name" value="Ribokinase-like"/>
    <property type="match status" value="1"/>
</dbReference>
<reference evidence="5 6" key="1">
    <citation type="journal article" date="2015" name="Genome Announc.">
        <title>Complete Genome Sequence of the Novel Leech Symbiont Mucinivorans hirudinis M3T.</title>
        <authorList>
            <person name="Nelson M.C."/>
            <person name="Bomar L."/>
            <person name="Graf J."/>
        </authorList>
    </citation>
    <scope>NUCLEOTIDE SEQUENCE [LARGE SCALE GENOMIC DNA]</scope>
    <source>
        <strain evidence="6">M3</strain>
    </source>
</reference>
<evidence type="ECO:0000256" key="2">
    <source>
        <dbReference type="ARBA" id="ARBA00022679"/>
    </source>
</evidence>
<evidence type="ECO:0000256" key="1">
    <source>
        <dbReference type="ARBA" id="ARBA00010688"/>
    </source>
</evidence>
<keyword evidence="6" id="KW-1185">Reference proteome</keyword>
<dbReference type="eggNOG" id="COG0524">
    <property type="taxonomic scope" value="Bacteria"/>
</dbReference>
<dbReference type="Proteomes" id="UP000027616">
    <property type="component" value="Chromosome I"/>
</dbReference>
<dbReference type="HOGENOM" id="CLU_027634_5_1_10"/>
<evidence type="ECO:0000256" key="3">
    <source>
        <dbReference type="ARBA" id="ARBA00022777"/>
    </source>
</evidence>
<accession>A0A060RE10</accession>
<dbReference type="KEGG" id="rbc:BN938_2202"/>
<dbReference type="CDD" id="cd01168">
    <property type="entry name" value="adenosine_kinase"/>
    <property type="match status" value="1"/>
</dbReference>
<evidence type="ECO:0000259" key="4">
    <source>
        <dbReference type="Pfam" id="PF00294"/>
    </source>
</evidence>
<dbReference type="InterPro" id="IPR052700">
    <property type="entry name" value="Carb_kinase_PfkB-like"/>
</dbReference>
<dbReference type="InterPro" id="IPR029056">
    <property type="entry name" value="Ribokinase-like"/>
</dbReference>
<dbReference type="PANTHER" id="PTHR43320:SF3">
    <property type="entry name" value="CARBOHYDRATE KINASE PFKB DOMAIN-CONTAINING PROTEIN"/>
    <property type="match status" value="1"/>
</dbReference>
<feature type="domain" description="Carbohydrate kinase PfkB" evidence="4">
    <location>
        <begin position="54"/>
        <end position="310"/>
    </location>
</feature>
<dbReference type="GO" id="GO:0008865">
    <property type="term" value="F:fructokinase activity"/>
    <property type="evidence" value="ECO:0007669"/>
    <property type="project" value="UniProtKB-EC"/>
</dbReference>
<dbReference type="EMBL" id="HG934468">
    <property type="protein sequence ID" value="CDN32274.1"/>
    <property type="molecule type" value="Genomic_DNA"/>
</dbReference>
<dbReference type="OrthoDB" id="9813569at2"/>
<proteinExistence type="inferred from homology"/>
<dbReference type="STRING" id="1433126.BN938_2202"/>
<sequence>MKITGVGNALVDVIVNIPSQELLDRLALPLGSMTLIDLETHDAIMAEISSLTKHYSTGGSAANSMNGLAKLGCKPYFIGKVARDEAGVFFAQDQVDSGIEERLIRTDDLPTGKCISLVLPCGERTMATYLGAACTMLEQEVEIPECDLVYIEGYLLQSHHLIGGIMTKAKAAGAKVALDLASYNVVEENLDKLNELIDKYVDILFANEQEAQIFSGGLPAEQALEMMAGRCSTAIVKVGARGALIARGTERCHVNIVDADVRDKTGAGDMFAAGFLYGMSRNLDLKSSGDIGSLLSGRVIEVAGAKIPQDKWEEILKKL</sequence>
<dbReference type="EC" id="2.7.1.4" evidence="5"/>
<keyword evidence="3 5" id="KW-0418">Kinase</keyword>
<dbReference type="Gene3D" id="3.30.1110.10">
    <property type="match status" value="1"/>
</dbReference>
<dbReference type="AlphaFoldDB" id="A0A060RE10"/>
<dbReference type="InterPro" id="IPR011611">
    <property type="entry name" value="PfkB_dom"/>
</dbReference>
<evidence type="ECO:0000313" key="5">
    <source>
        <dbReference type="EMBL" id="CDN32274.1"/>
    </source>
</evidence>
<organism evidence="5 6">
    <name type="scientific">Mucinivorans hirudinis</name>
    <dbReference type="NCBI Taxonomy" id="1433126"/>
    <lineage>
        <taxon>Bacteria</taxon>
        <taxon>Pseudomonadati</taxon>
        <taxon>Bacteroidota</taxon>
        <taxon>Bacteroidia</taxon>
        <taxon>Bacteroidales</taxon>
        <taxon>Rikenellaceae</taxon>
        <taxon>Mucinivorans</taxon>
    </lineage>
</organism>
<protein>
    <submittedName>
        <fullName evidence="5">Fructokinase</fullName>
        <ecNumber evidence="5">2.7.1.4</ecNumber>
    </submittedName>
</protein>